<dbReference type="Proteomes" id="UP000315395">
    <property type="component" value="Chromosome"/>
</dbReference>
<evidence type="ECO:0000313" key="1">
    <source>
        <dbReference type="EMBL" id="QDO88611.1"/>
    </source>
</evidence>
<dbReference type="EMBL" id="CP041616">
    <property type="protein sequence ID" value="QDO88611.1"/>
    <property type="molecule type" value="Genomic_DNA"/>
</dbReference>
<dbReference type="RefSeq" id="WP_143783289.1">
    <property type="nucleotide sequence ID" value="NZ_CP041616.1"/>
</dbReference>
<dbReference type="OrthoDB" id="4427130at2"/>
<keyword evidence="2" id="KW-1185">Reference proteome</keyword>
<dbReference type="GO" id="GO:0016740">
    <property type="term" value="F:transferase activity"/>
    <property type="evidence" value="ECO:0007669"/>
    <property type="project" value="UniProtKB-KW"/>
</dbReference>
<organism evidence="1 2">
    <name type="scientific">Ornithinimicrobium ciconiae</name>
    <dbReference type="NCBI Taxonomy" id="2594265"/>
    <lineage>
        <taxon>Bacteria</taxon>
        <taxon>Bacillati</taxon>
        <taxon>Actinomycetota</taxon>
        <taxon>Actinomycetes</taxon>
        <taxon>Micrococcales</taxon>
        <taxon>Ornithinimicrobiaceae</taxon>
        <taxon>Ornithinimicrobium</taxon>
    </lineage>
</organism>
<reference evidence="1 2" key="1">
    <citation type="submission" date="2019-07" db="EMBL/GenBank/DDBJ databases">
        <title>complete genome sequencing of Ornithinimicrobium sp. H23M54.</title>
        <authorList>
            <person name="Bae J.-W."/>
            <person name="Lee S.-Y."/>
        </authorList>
    </citation>
    <scope>NUCLEOTIDE SEQUENCE [LARGE SCALE GENOMIC DNA]</scope>
    <source>
        <strain evidence="1 2">H23M54</strain>
    </source>
</reference>
<dbReference type="AlphaFoldDB" id="A0A516GAQ8"/>
<evidence type="ECO:0000313" key="2">
    <source>
        <dbReference type="Proteomes" id="UP000315395"/>
    </source>
</evidence>
<dbReference type="KEGG" id="orz:FNH13_09910"/>
<accession>A0A516GAQ8</accession>
<protein>
    <submittedName>
        <fullName evidence="1">Aminoglycoside phosphotransferase</fullName>
    </submittedName>
</protein>
<keyword evidence="1" id="KW-0808">Transferase</keyword>
<gene>
    <name evidence="1" type="ORF">FNH13_09910</name>
</gene>
<name>A0A516GAQ8_9MICO</name>
<sequence length="277" mass="29827">MQPPPEVFDLFAVPGHAIALQGGRGTSVLAGDLVLSPGRDADTASWLSPVLARLAAQLDHEQTRSLRLAMPIPTRDLRWVVDGWGATRFEPGTRACQDLDVLVATGRLLHAHLKAALIVPPSGLRTRHDRWSRAERVAFGADPVSEAPGVSATSSRRNAAEVQELVSDLCAERDAAGSGPSDLGPDQLVHRDLAGNVLLDSSGLPLVIDLAPSWRPALWAEAVCVLDAVLWLQADPQVMHEWAEGPRRQAMLRAGIFRVLSDRPCDVAAYRRVLAPA</sequence>
<proteinExistence type="predicted"/>